<dbReference type="PROSITE" id="PS52035">
    <property type="entry name" value="PEPTIDASE_M14"/>
    <property type="match status" value="1"/>
</dbReference>
<evidence type="ECO:0000256" key="10">
    <source>
        <dbReference type="ARBA" id="ARBA00024524"/>
    </source>
</evidence>
<dbReference type="PANTHER" id="PTHR12756:SF12">
    <property type="entry name" value="CYTOSOLIC CARBOXYPEPTIDASE-LIKE PROTEIN 5"/>
    <property type="match status" value="1"/>
</dbReference>
<dbReference type="GO" id="GO:0004181">
    <property type="term" value="F:metallocarboxypeptidase activity"/>
    <property type="evidence" value="ECO:0007669"/>
    <property type="project" value="InterPro"/>
</dbReference>
<evidence type="ECO:0000256" key="13">
    <source>
        <dbReference type="SAM" id="MobiDB-lite"/>
    </source>
</evidence>
<keyword evidence="4" id="KW-0963">Cytoplasm</keyword>
<dbReference type="InterPro" id="IPR034286">
    <property type="entry name" value="M14_AGBL5-like"/>
</dbReference>
<dbReference type="Gene3D" id="3.40.630.10">
    <property type="entry name" value="Zn peptidases"/>
    <property type="match status" value="2"/>
</dbReference>
<dbReference type="AlphaFoldDB" id="A0A9J6C9F2"/>
<dbReference type="InterPro" id="IPR000834">
    <property type="entry name" value="Peptidase_M14"/>
</dbReference>
<feature type="region of interest" description="Disordered" evidence="13">
    <location>
        <begin position="1061"/>
        <end position="1080"/>
    </location>
</feature>
<dbReference type="EMBL" id="JADBJN010000002">
    <property type="protein sequence ID" value="KAG5678270.1"/>
    <property type="molecule type" value="Genomic_DNA"/>
</dbReference>
<evidence type="ECO:0000256" key="11">
    <source>
        <dbReference type="ARBA" id="ARBA00026108"/>
    </source>
</evidence>
<feature type="compositionally biased region" description="Basic and acidic residues" evidence="13">
    <location>
        <begin position="585"/>
        <end position="596"/>
    </location>
</feature>
<evidence type="ECO:0000256" key="12">
    <source>
        <dbReference type="PROSITE-ProRule" id="PRU01379"/>
    </source>
</evidence>
<evidence type="ECO:0000256" key="6">
    <source>
        <dbReference type="ARBA" id="ARBA00022723"/>
    </source>
</evidence>
<evidence type="ECO:0000256" key="9">
    <source>
        <dbReference type="ARBA" id="ARBA00023049"/>
    </source>
</evidence>
<organism evidence="15 16">
    <name type="scientific">Polypedilum vanderplanki</name>
    <name type="common">Sleeping chironomid midge</name>
    <dbReference type="NCBI Taxonomy" id="319348"/>
    <lineage>
        <taxon>Eukaryota</taxon>
        <taxon>Metazoa</taxon>
        <taxon>Ecdysozoa</taxon>
        <taxon>Arthropoda</taxon>
        <taxon>Hexapoda</taxon>
        <taxon>Insecta</taxon>
        <taxon>Pterygota</taxon>
        <taxon>Neoptera</taxon>
        <taxon>Endopterygota</taxon>
        <taxon>Diptera</taxon>
        <taxon>Nematocera</taxon>
        <taxon>Chironomoidea</taxon>
        <taxon>Chironomidae</taxon>
        <taxon>Chironominae</taxon>
        <taxon>Polypedilum</taxon>
        <taxon>Polypedilum</taxon>
    </lineage>
</organism>
<feature type="compositionally biased region" description="Low complexity" evidence="13">
    <location>
        <begin position="846"/>
        <end position="855"/>
    </location>
</feature>
<keyword evidence="5" id="KW-0645">Protease</keyword>
<accession>A0A9J6C9F2</accession>
<evidence type="ECO:0000259" key="14">
    <source>
        <dbReference type="PROSITE" id="PS52035"/>
    </source>
</evidence>
<feature type="compositionally biased region" description="Low complexity" evidence="13">
    <location>
        <begin position="43"/>
        <end position="71"/>
    </location>
</feature>
<dbReference type="Pfam" id="PF00246">
    <property type="entry name" value="Peptidase_M14"/>
    <property type="match status" value="1"/>
</dbReference>
<reference evidence="15" key="1">
    <citation type="submission" date="2021-03" db="EMBL/GenBank/DDBJ databases">
        <title>Chromosome level genome of the anhydrobiotic midge Polypedilum vanderplanki.</title>
        <authorList>
            <person name="Yoshida Y."/>
            <person name="Kikawada T."/>
            <person name="Gusev O."/>
        </authorList>
    </citation>
    <scope>NUCLEOTIDE SEQUENCE</scope>
    <source>
        <strain evidence="15">NIAS01</strain>
        <tissue evidence="15">Whole body or cell culture</tissue>
    </source>
</reference>
<evidence type="ECO:0000256" key="5">
    <source>
        <dbReference type="ARBA" id="ARBA00022670"/>
    </source>
</evidence>
<proteinExistence type="inferred from homology"/>
<sequence length="1080" mass="122834">MNSMKNVEQLSNFCCEKYIFDSNFDSGNLFKVELVKKITNSNESVQGSNGEQSSSSSSSTTNNGSNSSNQNSKERQIDIEFNLWTRPDNYCAGPSDNSKKCRNLECNGNCGNLNHGNRTWFFFSIRGGEKNQLVKLNLVNLNKQAKLFSQGMHPVMRNGNHGKWERTKEKPTFLLTDDSFVLSLCHRTNENVEENTVFYAFTFPFTYTEHIHALDSYDKKYKKSLEELEWIVSEMNQTTSTTKEKIVIDQNVNSFSNDNEKERSRLNVTNDDATCDGTFLQDNFENILLTNRSSSIDENTSDSMQQLSSLVNNVQIEKQPEYFESLPPPPVMKKVLEDIKTGIYYYRELLINSYEHRRVDLLTITSFDGIEEDREERLRNLFPDYTVPRCHKFRNKKIIFISSRVHPGETPSSFVLNGFLNFLLDRKNQTAMTLRKLYVFKIIPFLNPDGVYNGLYRGDTLGHNLNRVYLNPKLDRHPSIYAVRKLIRYYHFGCDKPDTGNESFDMGMTTDDKDDVMSMNDSCMGDQFDYDSLNIDKEEIPMKVVVETRMKEPNEQKHIIGTKQRCTLNKKLKESAMSVKNVLSMERRSASKDEPTSKAGNSHHNFKHFISHYNCEKAAEKMFQQNIQNQQNLNISMDFRIKTDENGEKSITEENSNLFLYLDLHGHASKKGVFMYGNHLSNIFEAVEVMLLPKLMSLNCHHFHFDFCNFSERNMYLKGRRDGLSKEGSGRVAIYKATGLIKSYTLESNYNIAKCVNVLPPKGKELSSKIHNLVPPKFTPAIFEEVGRALGPSLLDLTNSNPQSRIQNSEYRSLQGLRNSLKHEISRGLSRSRINKFAKLTKKRQTSTQSTSIQDTSKENENNCSFTSSSLNVPNTLPSTTQNSHQQIIKSQISSVLKVTPTAKSGKVTTFIKKEAPLNKKKILRENVTTTTLTNQIPHKKIRVSNSSNNNSAVNTTTEKEATSCYVNDIEPCCSRSITSFIYKPPSSPSGSSTTSSTGQVKITSFLPIKKVGVKFNNPGGSKAATTLKKGRSLSESTVNDSTAPTFHSLSEKLLKKKKRLLKSETTIKRKKSRPQKPLV</sequence>
<feature type="region of interest" description="Disordered" evidence="13">
    <location>
        <begin position="1018"/>
        <end position="1046"/>
    </location>
</feature>
<dbReference type="InterPro" id="IPR050821">
    <property type="entry name" value="Cytosolic_carboxypeptidase"/>
</dbReference>
<evidence type="ECO:0000313" key="15">
    <source>
        <dbReference type="EMBL" id="KAG5678270.1"/>
    </source>
</evidence>
<comment type="caution">
    <text evidence="15">The sequence shown here is derived from an EMBL/GenBank/DDBJ whole genome shotgun (WGS) entry which is preliminary data.</text>
</comment>
<dbReference type="CDD" id="cd06236">
    <property type="entry name" value="M14_AGBL5_like"/>
    <property type="match status" value="1"/>
</dbReference>
<evidence type="ECO:0000256" key="8">
    <source>
        <dbReference type="ARBA" id="ARBA00022833"/>
    </source>
</evidence>
<evidence type="ECO:0000313" key="16">
    <source>
        <dbReference type="Proteomes" id="UP001107558"/>
    </source>
</evidence>
<feature type="compositionally biased region" description="Basic residues" evidence="13">
    <location>
        <begin position="1069"/>
        <end position="1080"/>
    </location>
</feature>
<dbReference type="SUPFAM" id="SSF53187">
    <property type="entry name" value="Zn-dependent exopeptidases"/>
    <property type="match status" value="1"/>
</dbReference>
<feature type="region of interest" description="Disordered" evidence="13">
    <location>
        <begin position="839"/>
        <end position="883"/>
    </location>
</feature>
<keyword evidence="9" id="KW-0482">Metalloprotease</keyword>
<gene>
    <name evidence="15" type="ORF">PVAND_007960</name>
</gene>
<comment type="subcellular location">
    <subcellularLocation>
        <location evidence="2">Cytoplasm</location>
    </subcellularLocation>
</comment>
<comment type="catalytic activity">
    <reaction evidence="10">
        <text>C-terminal L-alpha-aminoacyl-L-glutamyl-L-glutamyl-[tubulin] + H2O = C-terminal L-alpha-aminoacyl-L-glutamyl-[tubulin] + L-glutamate</text>
        <dbReference type="Rhea" id="RHEA:63792"/>
        <dbReference type="Rhea" id="RHEA-COMP:16435"/>
        <dbReference type="Rhea" id="RHEA-COMP:16436"/>
        <dbReference type="ChEBI" id="CHEBI:15377"/>
        <dbReference type="ChEBI" id="CHEBI:29985"/>
        <dbReference type="ChEBI" id="CHEBI:149555"/>
        <dbReference type="ChEBI" id="CHEBI:149556"/>
        <dbReference type="EC" id="3.4.17.24"/>
    </reaction>
    <physiologicalReaction direction="left-to-right" evidence="10">
        <dbReference type="Rhea" id="RHEA:63793"/>
    </physiologicalReaction>
</comment>
<evidence type="ECO:0000256" key="3">
    <source>
        <dbReference type="ARBA" id="ARBA00005988"/>
    </source>
</evidence>
<comment type="cofactor">
    <cofactor evidence="1">
        <name>Zn(2+)</name>
        <dbReference type="ChEBI" id="CHEBI:29105"/>
    </cofactor>
</comment>
<dbReference type="Proteomes" id="UP001107558">
    <property type="component" value="Chromosome 2"/>
</dbReference>
<feature type="domain" description="Peptidase M14" evidence="14">
    <location>
        <begin position="319"/>
        <end position="798"/>
    </location>
</feature>
<keyword evidence="8" id="KW-0862">Zinc</keyword>
<dbReference type="PANTHER" id="PTHR12756">
    <property type="entry name" value="CYTOSOLIC CARBOXYPEPTIDASE"/>
    <property type="match status" value="1"/>
</dbReference>
<feature type="active site" description="Proton donor/acceptor" evidence="12">
    <location>
        <position position="747"/>
    </location>
</feature>
<dbReference type="GO" id="GO:0005737">
    <property type="term" value="C:cytoplasm"/>
    <property type="evidence" value="ECO:0007669"/>
    <property type="project" value="UniProtKB-SubCell"/>
</dbReference>
<evidence type="ECO:0000256" key="4">
    <source>
        <dbReference type="ARBA" id="ARBA00022490"/>
    </source>
</evidence>
<feature type="compositionally biased region" description="Polar residues" evidence="13">
    <location>
        <begin position="862"/>
        <end position="883"/>
    </location>
</feature>
<feature type="compositionally biased region" description="Polar residues" evidence="13">
    <location>
        <begin position="1034"/>
        <end position="1046"/>
    </location>
</feature>
<evidence type="ECO:0000256" key="1">
    <source>
        <dbReference type="ARBA" id="ARBA00001947"/>
    </source>
</evidence>
<dbReference type="GO" id="GO:0008270">
    <property type="term" value="F:zinc ion binding"/>
    <property type="evidence" value="ECO:0007669"/>
    <property type="project" value="InterPro"/>
</dbReference>
<dbReference type="OrthoDB" id="10253041at2759"/>
<dbReference type="GO" id="GO:0006508">
    <property type="term" value="P:proteolysis"/>
    <property type="evidence" value="ECO:0007669"/>
    <property type="project" value="UniProtKB-KW"/>
</dbReference>
<name>A0A9J6C9F2_POLVA</name>
<comment type="similarity">
    <text evidence="3 12">Belongs to the peptidase M14 family.</text>
</comment>
<evidence type="ECO:0000256" key="7">
    <source>
        <dbReference type="ARBA" id="ARBA00022801"/>
    </source>
</evidence>
<evidence type="ECO:0000256" key="2">
    <source>
        <dbReference type="ARBA" id="ARBA00004496"/>
    </source>
</evidence>
<keyword evidence="6" id="KW-0479">Metal-binding</keyword>
<feature type="region of interest" description="Disordered" evidence="13">
    <location>
        <begin position="584"/>
        <end position="604"/>
    </location>
</feature>
<keyword evidence="16" id="KW-1185">Reference proteome</keyword>
<keyword evidence="7" id="KW-0378">Hydrolase</keyword>
<dbReference type="EC" id="3.4.17.24" evidence="11"/>
<dbReference type="Gene3D" id="2.60.40.3120">
    <property type="match status" value="1"/>
</dbReference>
<protein>
    <recommendedName>
        <fullName evidence="11">tubulin-glutamate carboxypeptidase</fullName>
        <ecNumber evidence="11">3.4.17.24</ecNumber>
    </recommendedName>
</protein>
<feature type="region of interest" description="Disordered" evidence="13">
    <location>
        <begin position="43"/>
        <end position="73"/>
    </location>
</feature>